<name>A0A9D1K4D0_9BACT</name>
<protein>
    <submittedName>
        <fullName evidence="1">Uncharacterized protein</fullName>
    </submittedName>
</protein>
<accession>A0A9D1K4D0</accession>
<gene>
    <name evidence="1" type="ORF">IAD41_08835</name>
</gene>
<proteinExistence type="predicted"/>
<sequence length="168" mass="19274">MKITLLPQTAVTFGGKRNPDHNFENFCEFFNKNDGEKIMRQAISPELKAGEGFLSKVYSIPENDAFMLRVNKFEQNPLKTINLIKTKDYFPNLNLGQPIARLNPHAEILIKQEGLPCGIKHIDSNNCSNVFKEDVEPFIAYLKKAASFPQFAYDEFEKEIKIIHKNSH</sequence>
<comment type="caution">
    <text evidence="1">The sequence shown here is derived from an EMBL/GenBank/DDBJ whole genome shotgun (WGS) entry which is preliminary data.</text>
</comment>
<evidence type="ECO:0000313" key="1">
    <source>
        <dbReference type="EMBL" id="HIS83692.1"/>
    </source>
</evidence>
<reference evidence="1" key="1">
    <citation type="submission" date="2020-10" db="EMBL/GenBank/DDBJ databases">
        <authorList>
            <person name="Gilroy R."/>
        </authorList>
    </citation>
    <scope>NUCLEOTIDE SEQUENCE</scope>
    <source>
        <strain evidence="1">CHK152-2994</strain>
    </source>
</reference>
<dbReference type="AlphaFoldDB" id="A0A9D1K4D0"/>
<feature type="non-terminal residue" evidence="1">
    <location>
        <position position="168"/>
    </location>
</feature>
<dbReference type="EMBL" id="DVJO01000188">
    <property type="protein sequence ID" value="HIS83692.1"/>
    <property type="molecule type" value="Genomic_DNA"/>
</dbReference>
<evidence type="ECO:0000313" key="2">
    <source>
        <dbReference type="Proteomes" id="UP000824139"/>
    </source>
</evidence>
<dbReference type="Proteomes" id="UP000824139">
    <property type="component" value="Unassembled WGS sequence"/>
</dbReference>
<reference evidence="1" key="2">
    <citation type="journal article" date="2021" name="PeerJ">
        <title>Extensive microbial diversity within the chicken gut microbiome revealed by metagenomics and culture.</title>
        <authorList>
            <person name="Gilroy R."/>
            <person name="Ravi A."/>
            <person name="Getino M."/>
            <person name="Pursley I."/>
            <person name="Horton D.L."/>
            <person name="Alikhan N.F."/>
            <person name="Baker D."/>
            <person name="Gharbi K."/>
            <person name="Hall N."/>
            <person name="Watson M."/>
            <person name="Adriaenssens E.M."/>
            <person name="Foster-Nyarko E."/>
            <person name="Jarju S."/>
            <person name="Secka A."/>
            <person name="Antonio M."/>
            <person name="Oren A."/>
            <person name="Chaudhuri R.R."/>
            <person name="La Ragione R."/>
            <person name="Hildebrand F."/>
            <person name="Pallen M.J."/>
        </authorList>
    </citation>
    <scope>NUCLEOTIDE SEQUENCE</scope>
    <source>
        <strain evidence="1">CHK152-2994</strain>
    </source>
</reference>
<organism evidence="1 2">
    <name type="scientific">Candidatus Scatenecus faecavium</name>
    <dbReference type="NCBI Taxonomy" id="2840915"/>
    <lineage>
        <taxon>Bacteria</taxon>
        <taxon>Candidatus Scatenecus</taxon>
    </lineage>
</organism>